<keyword evidence="2" id="KW-1185">Reference proteome</keyword>
<protein>
    <submittedName>
        <fullName evidence="1">Unplaced genomic scaffold K443scaffold_84, whole genome shotgun sequence</fullName>
    </submittedName>
</protein>
<dbReference type="Proteomes" id="UP000054477">
    <property type="component" value="Unassembled WGS sequence"/>
</dbReference>
<proteinExistence type="predicted"/>
<organism evidence="1 2">
    <name type="scientific">Laccaria amethystina LaAM-08-1</name>
    <dbReference type="NCBI Taxonomy" id="1095629"/>
    <lineage>
        <taxon>Eukaryota</taxon>
        <taxon>Fungi</taxon>
        <taxon>Dikarya</taxon>
        <taxon>Basidiomycota</taxon>
        <taxon>Agaricomycotina</taxon>
        <taxon>Agaricomycetes</taxon>
        <taxon>Agaricomycetidae</taxon>
        <taxon>Agaricales</taxon>
        <taxon>Agaricineae</taxon>
        <taxon>Hydnangiaceae</taxon>
        <taxon>Laccaria</taxon>
    </lineage>
</organism>
<dbReference type="EMBL" id="KN838619">
    <property type="protein sequence ID" value="KIK00730.1"/>
    <property type="molecule type" value="Genomic_DNA"/>
</dbReference>
<gene>
    <name evidence="1" type="ORF">K443DRAFT_678928</name>
</gene>
<reference evidence="2" key="2">
    <citation type="submission" date="2015-01" db="EMBL/GenBank/DDBJ databases">
        <title>Evolutionary Origins and Diversification of the Mycorrhizal Mutualists.</title>
        <authorList>
            <consortium name="DOE Joint Genome Institute"/>
            <consortium name="Mycorrhizal Genomics Consortium"/>
            <person name="Kohler A."/>
            <person name="Kuo A."/>
            <person name="Nagy L.G."/>
            <person name="Floudas D."/>
            <person name="Copeland A."/>
            <person name="Barry K.W."/>
            <person name="Cichocki N."/>
            <person name="Veneault-Fourrey C."/>
            <person name="LaButti K."/>
            <person name="Lindquist E.A."/>
            <person name="Lipzen A."/>
            <person name="Lundell T."/>
            <person name="Morin E."/>
            <person name="Murat C."/>
            <person name="Riley R."/>
            <person name="Ohm R."/>
            <person name="Sun H."/>
            <person name="Tunlid A."/>
            <person name="Henrissat B."/>
            <person name="Grigoriev I.V."/>
            <person name="Hibbett D.S."/>
            <person name="Martin F."/>
        </authorList>
    </citation>
    <scope>NUCLEOTIDE SEQUENCE [LARGE SCALE GENOMIC DNA]</scope>
    <source>
        <strain evidence="2">LaAM-08-1</strain>
    </source>
</reference>
<reference evidence="1 2" key="1">
    <citation type="submission" date="2014-04" db="EMBL/GenBank/DDBJ databases">
        <authorList>
            <consortium name="DOE Joint Genome Institute"/>
            <person name="Kuo A."/>
            <person name="Kohler A."/>
            <person name="Nagy L.G."/>
            <person name="Floudas D."/>
            <person name="Copeland A."/>
            <person name="Barry K.W."/>
            <person name="Cichocki N."/>
            <person name="Veneault-Fourrey C."/>
            <person name="LaButti K."/>
            <person name="Lindquist E.A."/>
            <person name="Lipzen A."/>
            <person name="Lundell T."/>
            <person name="Morin E."/>
            <person name="Murat C."/>
            <person name="Sun H."/>
            <person name="Tunlid A."/>
            <person name="Henrissat B."/>
            <person name="Grigoriev I.V."/>
            <person name="Hibbett D.S."/>
            <person name="Martin F."/>
            <person name="Nordberg H.P."/>
            <person name="Cantor M.N."/>
            <person name="Hua S.X."/>
        </authorList>
    </citation>
    <scope>NUCLEOTIDE SEQUENCE [LARGE SCALE GENOMIC DNA]</scope>
    <source>
        <strain evidence="1 2">LaAM-08-1</strain>
    </source>
</reference>
<dbReference type="AlphaFoldDB" id="A0A0C9WQS2"/>
<sequence>MFLALPTVLFKTRQAGLRILWKPIDMEKDETSGVSDIFGRCNSTLTLFVPLTRRRFSSGKRSHYRLVDGGNFDPTIVHFHHDSSSTRHRNEETVCPCHPKGTPNDRHQSGSPQVAVFLRGSLHRQWLKECMLDSSADIASATTLCDV</sequence>
<dbReference type="HOGENOM" id="CLU_1768407_0_0_1"/>
<name>A0A0C9WQS2_9AGAR</name>
<evidence type="ECO:0000313" key="2">
    <source>
        <dbReference type="Proteomes" id="UP000054477"/>
    </source>
</evidence>
<accession>A0A0C9WQS2</accession>
<evidence type="ECO:0000313" key="1">
    <source>
        <dbReference type="EMBL" id="KIK00730.1"/>
    </source>
</evidence>